<comment type="caution">
    <text evidence="4">The sequence shown here is derived from an EMBL/GenBank/DDBJ whole genome shotgun (WGS) entry which is preliminary data.</text>
</comment>
<dbReference type="Pfam" id="PF00112">
    <property type="entry name" value="Peptidase_C1"/>
    <property type="match status" value="1"/>
</dbReference>
<evidence type="ECO:0000313" key="4">
    <source>
        <dbReference type="EMBL" id="KAJ9559582.1"/>
    </source>
</evidence>
<dbReference type="PROSITE" id="PS00640">
    <property type="entry name" value="THIOL_PROTEASE_ASN"/>
    <property type="match status" value="1"/>
</dbReference>
<evidence type="ECO:0000259" key="3">
    <source>
        <dbReference type="SMART" id="SM00645"/>
    </source>
</evidence>
<dbReference type="AlphaFoldDB" id="A0AA38WFR0"/>
<reference evidence="4" key="1">
    <citation type="submission" date="2023-03" db="EMBL/GenBank/DDBJ databases">
        <title>Chromosome-scale reference genome and RAD-based genetic map of yellow starthistle (Centaurea solstitialis) reveal putative structural variation and QTLs associated with invader traits.</title>
        <authorList>
            <person name="Reatini B."/>
            <person name="Cang F.A."/>
            <person name="Jiang Q."/>
            <person name="Mckibben M.T.W."/>
            <person name="Barker M.S."/>
            <person name="Rieseberg L.H."/>
            <person name="Dlugosch K.M."/>
        </authorList>
    </citation>
    <scope>NUCLEOTIDE SEQUENCE</scope>
    <source>
        <strain evidence="4">CAN-66</strain>
        <tissue evidence="4">Leaf</tissue>
    </source>
</reference>
<dbReference type="SUPFAM" id="SSF54001">
    <property type="entry name" value="Cysteine proteinases"/>
    <property type="match status" value="1"/>
</dbReference>
<evidence type="ECO:0000256" key="2">
    <source>
        <dbReference type="ARBA" id="ARBA00023157"/>
    </source>
</evidence>
<dbReference type="Gene3D" id="3.90.70.10">
    <property type="entry name" value="Cysteine proteinases"/>
    <property type="match status" value="1"/>
</dbReference>
<dbReference type="InterPro" id="IPR000668">
    <property type="entry name" value="Peptidase_C1A_C"/>
</dbReference>
<dbReference type="InterPro" id="IPR038765">
    <property type="entry name" value="Papain-like_cys_pep_sf"/>
</dbReference>
<keyword evidence="2" id="KW-1015">Disulfide bond</keyword>
<name>A0AA38WFR0_9ASTR</name>
<protein>
    <recommendedName>
        <fullName evidence="3">Peptidase C1A papain C-terminal domain-containing protein</fullName>
    </recommendedName>
</protein>
<dbReference type="PROSITE" id="PS00639">
    <property type="entry name" value="THIOL_PROTEASE_HIS"/>
    <property type="match status" value="1"/>
</dbReference>
<sequence>MVESTRLEILKVLETACAGEVIFEVKLQNRVVQVAGFADVPIDDEQLLMEAVAQQLVYVVLAGLYTGDDCVENGPNLHAINLVGWGTTPEGCKYWILKNSWGQDWGEKGYMRIARQTADPKGACFLTQQTCYPVLDQPPGA</sequence>
<gene>
    <name evidence="4" type="ORF">OSB04_004742</name>
</gene>
<accession>A0AA38WFR0</accession>
<evidence type="ECO:0000256" key="1">
    <source>
        <dbReference type="ARBA" id="ARBA00008455"/>
    </source>
</evidence>
<proteinExistence type="inferred from homology"/>
<organism evidence="4 5">
    <name type="scientific">Centaurea solstitialis</name>
    <name type="common">yellow star-thistle</name>
    <dbReference type="NCBI Taxonomy" id="347529"/>
    <lineage>
        <taxon>Eukaryota</taxon>
        <taxon>Viridiplantae</taxon>
        <taxon>Streptophyta</taxon>
        <taxon>Embryophyta</taxon>
        <taxon>Tracheophyta</taxon>
        <taxon>Spermatophyta</taxon>
        <taxon>Magnoliopsida</taxon>
        <taxon>eudicotyledons</taxon>
        <taxon>Gunneridae</taxon>
        <taxon>Pentapetalae</taxon>
        <taxon>asterids</taxon>
        <taxon>campanulids</taxon>
        <taxon>Asterales</taxon>
        <taxon>Asteraceae</taxon>
        <taxon>Carduoideae</taxon>
        <taxon>Cardueae</taxon>
        <taxon>Centaureinae</taxon>
        <taxon>Centaurea</taxon>
    </lineage>
</organism>
<dbReference type="GO" id="GO:0008234">
    <property type="term" value="F:cysteine-type peptidase activity"/>
    <property type="evidence" value="ECO:0007669"/>
    <property type="project" value="InterPro"/>
</dbReference>
<comment type="similarity">
    <text evidence="1">Belongs to the peptidase C1 family.</text>
</comment>
<dbReference type="SMART" id="SM00645">
    <property type="entry name" value="Pept_C1"/>
    <property type="match status" value="1"/>
</dbReference>
<dbReference type="GO" id="GO:0006508">
    <property type="term" value="P:proteolysis"/>
    <property type="evidence" value="ECO:0007669"/>
    <property type="project" value="InterPro"/>
</dbReference>
<keyword evidence="5" id="KW-1185">Reference proteome</keyword>
<dbReference type="Proteomes" id="UP001172457">
    <property type="component" value="Chromosome 2"/>
</dbReference>
<dbReference type="PANTHER" id="PTHR12411">
    <property type="entry name" value="CYSTEINE PROTEASE FAMILY C1-RELATED"/>
    <property type="match status" value="1"/>
</dbReference>
<dbReference type="InterPro" id="IPR013128">
    <property type="entry name" value="Peptidase_C1A"/>
</dbReference>
<feature type="domain" description="Peptidase C1A papain C-terminal" evidence="3">
    <location>
        <begin position="1"/>
        <end position="134"/>
    </location>
</feature>
<dbReference type="EMBL" id="JARYMX010000002">
    <property type="protein sequence ID" value="KAJ9559582.1"/>
    <property type="molecule type" value="Genomic_DNA"/>
</dbReference>
<dbReference type="InterPro" id="IPR025660">
    <property type="entry name" value="Pept_his_AS"/>
</dbReference>
<dbReference type="InterPro" id="IPR025661">
    <property type="entry name" value="Pept_asp_AS"/>
</dbReference>
<evidence type="ECO:0000313" key="5">
    <source>
        <dbReference type="Proteomes" id="UP001172457"/>
    </source>
</evidence>